<dbReference type="KEGG" id="cbd:CBUD_0989"/>
<evidence type="ECO:0000256" key="1">
    <source>
        <dbReference type="ARBA" id="ARBA00004496"/>
    </source>
</evidence>
<comment type="similarity">
    <text evidence="2 5">Belongs to the RecX family.</text>
</comment>
<dbReference type="HAMAP" id="MF_01114">
    <property type="entry name" value="RecX"/>
    <property type="match status" value="1"/>
</dbReference>
<dbReference type="Proteomes" id="UP000008555">
    <property type="component" value="Chromosome"/>
</dbReference>
<dbReference type="InterPro" id="IPR036388">
    <property type="entry name" value="WH-like_DNA-bd_sf"/>
</dbReference>
<dbReference type="GO" id="GO:0006282">
    <property type="term" value="P:regulation of DNA repair"/>
    <property type="evidence" value="ECO:0007669"/>
    <property type="project" value="UniProtKB-UniRule"/>
</dbReference>
<dbReference type="Pfam" id="PF02631">
    <property type="entry name" value="RecX_HTH2"/>
    <property type="match status" value="1"/>
</dbReference>
<evidence type="ECO:0000313" key="9">
    <source>
        <dbReference type="Proteomes" id="UP000008555"/>
    </source>
</evidence>
<dbReference type="InterPro" id="IPR053924">
    <property type="entry name" value="RecX_HTH_2nd"/>
</dbReference>
<comment type="subcellular location">
    <subcellularLocation>
        <location evidence="1 5">Cytoplasm</location>
    </subcellularLocation>
</comment>
<name>A9KG27_COXBN</name>
<dbReference type="EMBL" id="CP000733">
    <property type="protein sequence ID" value="ABS77580.1"/>
    <property type="molecule type" value="Genomic_DNA"/>
</dbReference>
<organism evidence="8 9">
    <name type="scientific">Coxiella burnetii (strain Dugway 5J108-111)</name>
    <dbReference type="NCBI Taxonomy" id="434922"/>
    <lineage>
        <taxon>Bacteria</taxon>
        <taxon>Pseudomonadati</taxon>
        <taxon>Pseudomonadota</taxon>
        <taxon>Gammaproteobacteria</taxon>
        <taxon>Legionellales</taxon>
        <taxon>Coxiellaceae</taxon>
        <taxon>Coxiella</taxon>
    </lineage>
</organism>
<evidence type="ECO:0000256" key="2">
    <source>
        <dbReference type="ARBA" id="ARBA00009695"/>
    </source>
</evidence>
<sequence>MTDLRNRAISFLARREHSQEELKRKLVTRGYKLPEIETELASLAREGLQSDERYAEAYVRQRIESGFGRRRIIAELQQRGIENSLIQQYLPRDESFWFETLSSVWKNKYGYQSVKGKPSANQVRFLLQRGFDLEQIYKLFKKNE</sequence>
<dbReference type="GO" id="GO:0005737">
    <property type="term" value="C:cytoplasm"/>
    <property type="evidence" value="ECO:0007669"/>
    <property type="project" value="UniProtKB-SubCell"/>
</dbReference>
<evidence type="ECO:0000256" key="3">
    <source>
        <dbReference type="ARBA" id="ARBA00018111"/>
    </source>
</evidence>
<dbReference type="PANTHER" id="PTHR33602:SF1">
    <property type="entry name" value="REGULATORY PROTEIN RECX FAMILY PROTEIN"/>
    <property type="match status" value="1"/>
</dbReference>
<comment type="function">
    <text evidence="5">Modulates RecA activity.</text>
</comment>
<dbReference type="RefSeq" id="WP_010957973.1">
    <property type="nucleotide sequence ID" value="NC_009727.1"/>
</dbReference>
<feature type="domain" description="RecX second three-helical" evidence="6">
    <location>
        <begin position="50"/>
        <end position="90"/>
    </location>
</feature>
<dbReference type="PANTHER" id="PTHR33602">
    <property type="entry name" value="REGULATORY PROTEIN RECX FAMILY PROTEIN"/>
    <property type="match status" value="1"/>
</dbReference>
<dbReference type="InterPro" id="IPR003783">
    <property type="entry name" value="Regulatory_RecX"/>
</dbReference>
<protein>
    <recommendedName>
        <fullName evidence="3 5">Regulatory protein RecX</fullName>
    </recommendedName>
</protein>
<evidence type="ECO:0000313" key="8">
    <source>
        <dbReference type="EMBL" id="ABS77580.1"/>
    </source>
</evidence>
<dbReference type="HOGENOM" id="CLU_066607_3_1_6"/>
<dbReference type="InterPro" id="IPR053926">
    <property type="entry name" value="RecX_HTH_1st"/>
</dbReference>
<evidence type="ECO:0000259" key="6">
    <source>
        <dbReference type="Pfam" id="PF02631"/>
    </source>
</evidence>
<dbReference type="AlphaFoldDB" id="A9KG27"/>
<proteinExistence type="inferred from homology"/>
<gene>
    <name evidence="5 8" type="primary">recX</name>
    <name evidence="8" type="ordered locus">CBUD_0989</name>
</gene>
<feature type="domain" description="RecX first three-helical" evidence="7">
    <location>
        <begin position="5"/>
        <end position="39"/>
    </location>
</feature>
<evidence type="ECO:0000256" key="4">
    <source>
        <dbReference type="ARBA" id="ARBA00022490"/>
    </source>
</evidence>
<dbReference type="Gene3D" id="1.10.10.10">
    <property type="entry name" value="Winged helix-like DNA-binding domain superfamily/Winged helix DNA-binding domain"/>
    <property type="match status" value="3"/>
</dbReference>
<reference evidence="8 9" key="1">
    <citation type="journal article" date="2009" name="Infect. Immun.">
        <title>Comparative genomics reveal extensive transposon-mediated genomic plasticity and diversity among potential effector proteins within the genus Coxiella.</title>
        <authorList>
            <person name="Beare P.A."/>
            <person name="Unsworth N."/>
            <person name="Andoh M."/>
            <person name="Voth D.E."/>
            <person name="Omsland A."/>
            <person name="Gilk S.D."/>
            <person name="Williams K.P."/>
            <person name="Sobral B.W."/>
            <person name="Kupko J.J.III."/>
            <person name="Porcella S.F."/>
            <person name="Samuel J.E."/>
            <person name="Heinzen R.A."/>
        </authorList>
    </citation>
    <scope>NUCLEOTIDE SEQUENCE [LARGE SCALE GENOMIC DNA]</scope>
    <source>
        <strain evidence="8 9">Dugway 5J108-111</strain>
    </source>
</reference>
<evidence type="ECO:0000259" key="7">
    <source>
        <dbReference type="Pfam" id="PF21982"/>
    </source>
</evidence>
<keyword evidence="4 5" id="KW-0963">Cytoplasm</keyword>
<evidence type="ECO:0000256" key="5">
    <source>
        <dbReference type="HAMAP-Rule" id="MF_01114"/>
    </source>
</evidence>
<dbReference type="Pfam" id="PF21982">
    <property type="entry name" value="RecX_HTH1"/>
    <property type="match status" value="1"/>
</dbReference>
<accession>A9KG27</accession>